<reference evidence="8 9" key="1">
    <citation type="submission" date="2014-10" db="EMBL/GenBank/DDBJ databases">
        <title>Genome sequence of Micropolyspora internatus JCM3315.</title>
        <authorList>
            <person name="Shin S.-K."/>
            <person name="Yi H."/>
        </authorList>
    </citation>
    <scope>NUCLEOTIDE SEQUENCE [LARGE SCALE GENOMIC DNA]</scope>
    <source>
        <strain evidence="8 9">JCM 3315</strain>
    </source>
</reference>
<dbReference type="Gene3D" id="1.20.140.10">
    <property type="entry name" value="Butyryl-CoA Dehydrogenase, subunit A, domain 3"/>
    <property type="match status" value="1"/>
</dbReference>
<comment type="similarity">
    <text evidence="2">Belongs to the acyl-CoA dehydrogenase family.</text>
</comment>
<comment type="caution">
    <text evidence="8">The sequence shown here is derived from an EMBL/GenBank/DDBJ whole genome shotgun (WGS) entry which is preliminary data.</text>
</comment>
<dbReference type="RefSeq" id="WP_015786123.1">
    <property type="nucleotide sequence ID" value="NZ_CALJZO010000116.1"/>
</dbReference>
<dbReference type="Pfam" id="PF00441">
    <property type="entry name" value="Acyl-CoA_dh_1"/>
    <property type="match status" value="1"/>
</dbReference>
<evidence type="ECO:0000256" key="2">
    <source>
        <dbReference type="ARBA" id="ARBA00009347"/>
    </source>
</evidence>
<dbReference type="EMBL" id="JRZE01000006">
    <property type="protein sequence ID" value="KHF42989.1"/>
    <property type="molecule type" value="Genomic_DNA"/>
</dbReference>
<dbReference type="Pfam" id="PF02771">
    <property type="entry name" value="Acyl-CoA_dh_N"/>
    <property type="match status" value="1"/>
</dbReference>
<dbReference type="SUPFAM" id="SSF47203">
    <property type="entry name" value="Acyl-CoA dehydrogenase C-terminal domain-like"/>
    <property type="match status" value="1"/>
</dbReference>
<dbReference type="Gene3D" id="2.40.110.10">
    <property type="entry name" value="Butyryl-CoA Dehydrogenase, subunit A, domain 2"/>
    <property type="match status" value="1"/>
</dbReference>
<evidence type="ECO:0000259" key="6">
    <source>
        <dbReference type="Pfam" id="PF00441"/>
    </source>
</evidence>
<comment type="cofactor">
    <cofactor evidence="1">
        <name>FAD</name>
        <dbReference type="ChEBI" id="CHEBI:57692"/>
    </cofactor>
</comment>
<evidence type="ECO:0000256" key="1">
    <source>
        <dbReference type="ARBA" id="ARBA00001974"/>
    </source>
</evidence>
<sequence>MTKPWPVGDPALLAPVEEHEDLRAVIRKVLERHAPHPRVREVADSPLGYAPELWALLNSELGVSALAAPESRGGLGFGTRELGVVLEECGRALISEPVLSSAVLGVQALLAADDDVVDDVLGSALSGEHILTLAPDDEGAVRAEPAGEGWKLHGNIARLVHGEIADSYVVCASTAEGTGLFLVGREAAGVEVRRLTTLDPTRRQAAVTFDAAPARLLLEPSRTPDVLRRLEDLARASLACEHVGMIDRMLSSTVEHVTSRHQFGRPLGSFQVIKHRLADMLVDLERARSAARYAMAVWPEASDSASLAAAVAAAVCTDAVMRATADAVQLHGGIGFTWEHEAHYYVRRALGDEPLFGDARSARARIAELVL</sequence>
<dbReference type="InterPro" id="IPR009100">
    <property type="entry name" value="AcylCoA_DH/oxidase_NM_dom_sf"/>
</dbReference>
<feature type="domain" description="Acyl-CoA dehydrogenase/oxidase N-terminal" evidence="7">
    <location>
        <begin position="17"/>
        <end position="102"/>
    </location>
</feature>
<organism evidence="8 9">
    <name type="scientific">Saccharomonospora viridis</name>
    <dbReference type="NCBI Taxonomy" id="1852"/>
    <lineage>
        <taxon>Bacteria</taxon>
        <taxon>Bacillati</taxon>
        <taxon>Actinomycetota</taxon>
        <taxon>Actinomycetes</taxon>
        <taxon>Pseudonocardiales</taxon>
        <taxon>Pseudonocardiaceae</taxon>
        <taxon>Saccharomonospora</taxon>
    </lineage>
</organism>
<dbReference type="InterPro" id="IPR009075">
    <property type="entry name" value="AcylCo_DH/oxidase_C"/>
</dbReference>
<accession>A0A837D586</accession>
<dbReference type="PANTHER" id="PTHR43884">
    <property type="entry name" value="ACYL-COA DEHYDROGENASE"/>
    <property type="match status" value="1"/>
</dbReference>
<evidence type="ECO:0000256" key="4">
    <source>
        <dbReference type="ARBA" id="ARBA00022827"/>
    </source>
</evidence>
<dbReference type="InterPro" id="IPR046373">
    <property type="entry name" value="Acyl-CoA_Oxase/DH_mid-dom_sf"/>
</dbReference>
<dbReference type="GO" id="GO:0003995">
    <property type="term" value="F:acyl-CoA dehydrogenase activity"/>
    <property type="evidence" value="ECO:0007669"/>
    <property type="project" value="TreeGrafter"/>
</dbReference>
<evidence type="ECO:0000256" key="5">
    <source>
        <dbReference type="ARBA" id="ARBA00023002"/>
    </source>
</evidence>
<dbReference type="OMA" id="WEHEAHY"/>
<dbReference type="InterPro" id="IPR013786">
    <property type="entry name" value="AcylCoA_DH/ox_N"/>
</dbReference>
<dbReference type="AlphaFoldDB" id="A0A837D586"/>
<dbReference type="SUPFAM" id="SSF56645">
    <property type="entry name" value="Acyl-CoA dehydrogenase NM domain-like"/>
    <property type="match status" value="1"/>
</dbReference>
<proteinExistence type="inferred from homology"/>
<dbReference type="Proteomes" id="UP000030848">
    <property type="component" value="Unassembled WGS sequence"/>
</dbReference>
<dbReference type="PANTHER" id="PTHR43884:SF20">
    <property type="entry name" value="ACYL-COA DEHYDROGENASE FADE28"/>
    <property type="match status" value="1"/>
</dbReference>
<keyword evidence="3" id="KW-0285">Flavoprotein</keyword>
<evidence type="ECO:0000313" key="8">
    <source>
        <dbReference type="EMBL" id="KHF42989.1"/>
    </source>
</evidence>
<dbReference type="InterPro" id="IPR037069">
    <property type="entry name" value="AcylCoA_DH/ox_N_sf"/>
</dbReference>
<dbReference type="InterPro" id="IPR036250">
    <property type="entry name" value="AcylCo_DH-like_C"/>
</dbReference>
<dbReference type="Gene3D" id="1.10.540.10">
    <property type="entry name" value="Acyl-CoA dehydrogenase/oxidase, N-terminal domain"/>
    <property type="match status" value="1"/>
</dbReference>
<evidence type="ECO:0000256" key="3">
    <source>
        <dbReference type="ARBA" id="ARBA00022630"/>
    </source>
</evidence>
<name>A0A837D586_9PSEU</name>
<gene>
    <name evidence="8" type="ORF">MINT15_31910</name>
</gene>
<keyword evidence="4" id="KW-0274">FAD</keyword>
<feature type="domain" description="Acyl-CoA dehydrogenase/oxidase C-terminal" evidence="6">
    <location>
        <begin position="233"/>
        <end position="369"/>
    </location>
</feature>
<dbReference type="GO" id="GO:0050660">
    <property type="term" value="F:flavin adenine dinucleotide binding"/>
    <property type="evidence" value="ECO:0007669"/>
    <property type="project" value="InterPro"/>
</dbReference>
<keyword evidence="5" id="KW-0560">Oxidoreductase</keyword>
<evidence type="ECO:0000313" key="9">
    <source>
        <dbReference type="Proteomes" id="UP000030848"/>
    </source>
</evidence>
<protein>
    <submittedName>
        <fullName evidence="8">Acyl-CoA dehydrogenase</fullName>
    </submittedName>
</protein>
<evidence type="ECO:0000259" key="7">
    <source>
        <dbReference type="Pfam" id="PF02771"/>
    </source>
</evidence>